<evidence type="ECO:0000256" key="1">
    <source>
        <dbReference type="SAM" id="MobiDB-lite"/>
    </source>
</evidence>
<keyword evidence="2" id="KW-1133">Transmembrane helix</keyword>
<protein>
    <submittedName>
        <fullName evidence="3">Uncharacterized protein</fullName>
    </submittedName>
</protein>
<dbReference type="SUPFAM" id="SSF48452">
    <property type="entry name" value="TPR-like"/>
    <property type="match status" value="1"/>
</dbReference>
<evidence type="ECO:0000313" key="3">
    <source>
        <dbReference type="EMBL" id="TBU34220.1"/>
    </source>
</evidence>
<dbReference type="InterPro" id="IPR019734">
    <property type="entry name" value="TPR_rpt"/>
</dbReference>
<dbReference type="Gene3D" id="1.25.40.10">
    <property type="entry name" value="Tetratricopeptide repeat domain"/>
    <property type="match status" value="1"/>
</dbReference>
<dbReference type="Proteomes" id="UP000292957">
    <property type="component" value="Unassembled WGS sequence"/>
</dbReference>
<accession>A0A4Q9N174</accession>
<evidence type="ECO:0000256" key="2">
    <source>
        <dbReference type="SAM" id="Phobius"/>
    </source>
</evidence>
<dbReference type="AlphaFoldDB" id="A0A4Q9N174"/>
<dbReference type="InterPro" id="IPR011990">
    <property type="entry name" value="TPR-like_helical_dom_sf"/>
</dbReference>
<dbReference type="InterPro" id="IPR040201">
    <property type="entry name" value="Mrg3-like"/>
</dbReference>
<sequence length="433" mass="47168">MLARQIARQQAVTARKHAVPTARLLPHLTVAASRRCYATNPASSWLQSNSRISTVFGILMGVGIASTAYGLYQFYTTFTTWPPEVRGDLRAGIKAKNQGDLELSERYIRRAWKTAQTLPISAFTSEPYLKLSGIAITLAEVLEASNRPSEAYETYSITLAQLRAAQAAKRLSGRERMRAVALAHKLGEMAEVYQRGPEKAEEFLTFAVEEVLRVIKDGEAGIEVEGKGKERAEEDEVGAMLAELELPWWVRKVDVAAPLEALGRFYAREGKPDYATTLYLQAIGMLMKPPNGKAGASTSVEDRCRAAQIMNNLSDLMSQANLKGAESWARQAHSVIQKTRELPGSAKDPEAMALCEQTLAAAMFNLGALLEMSGKIDDARKSYQESLEQARSIGMRSGAMEARGALRRLERAAGGQAGDPSSSPFVGAANKPA</sequence>
<dbReference type="PANTHER" id="PTHR28142:SF1">
    <property type="entry name" value="MITOCHONDRIAL INNER MEMBRANE I-AAA PROTEASE SUPERCOMPLEX SUBUNIT MGR3-RELATED"/>
    <property type="match status" value="1"/>
</dbReference>
<feature type="region of interest" description="Disordered" evidence="1">
    <location>
        <begin position="411"/>
        <end position="433"/>
    </location>
</feature>
<keyword evidence="2" id="KW-0472">Membrane</keyword>
<name>A0A4Q9N174_9APHY</name>
<gene>
    <name evidence="3" type="ORF">BD311DRAFT_711272</name>
</gene>
<reference evidence="3" key="1">
    <citation type="submission" date="2019-01" db="EMBL/GenBank/DDBJ databases">
        <title>Draft genome sequences of three monokaryotic isolates of the white-rot basidiomycete fungus Dichomitus squalens.</title>
        <authorList>
            <consortium name="DOE Joint Genome Institute"/>
            <person name="Lopez S.C."/>
            <person name="Andreopoulos B."/>
            <person name="Pangilinan J."/>
            <person name="Lipzen A."/>
            <person name="Riley R."/>
            <person name="Ahrendt S."/>
            <person name="Ng V."/>
            <person name="Barry K."/>
            <person name="Daum C."/>
            <person name="Grigoriev I.V."/>
            <person name="Hilden K.S."/>
            <person name="Makela M.R."/>
            <person name="de Vries R.P."/>
        </authorList>
    </citation>
    <scope>NUCLEOTIDE SEQUENCE [LARGE SCALE GENOMIC DNA]</scope>
    <source>
        <strain evidence="3">OM18370.1</strain>
    </source>
</reference>
<proteinExistence type="predicted"/>
<dbReference type="OrthoDB" id="10050400at2759"/>
<organism evidence="3">
    <name type="scientific">Dichomitus squalens</name>
    <dbReference type="NCBI Taxonomy" id="114155"/>
    <lineage>
        <taxon>Eukaryota</taxon>
        <taxon>Fungi</taxon>
        <taxon>Dikarya</taxon>
        <taxon>Basidiomycota</taxon>
        <taxon>Agaricomycotina</taxon>
        <taxon>Agaricomycetes</taxon>
        <taxon>Polyporales</taxon>
        <taxon>Polyporaceae</taxon>
        <taxon>Dichomitus</taxon>
    </lineage>
</organism>
<feature type="transmembrane region" description="Helical" evidence="2">
    <location>
        <begin position="52"/>
        <end position="72"/>
    </location>
</feature>
<dbReference type="PANTHER" id="PTHR28142">
    <property type="entry name" value="MITOCHONDRIAL INNER MEMBRANE I-AAA PROTEASE SUPERCOMPLEX SUBUNIT MGR3-RELATED"/>
    <property type="match status" value="1"/>
</dbReference>
<dbReference type="SMART" id="SM00028">
    <property type="entry name" value="TPR"/>
    <property type="match status" value="2"/>
</dbReference>
<keyword evidence="2" id="KW-0812">Transmembrane</keyword>
<dbReference type="EMBL" id="ML143389">
    <property type="protein sequence ID" value="TBU34220.1"/>
    <property type="molecule type" value="Genomic_DNA"/>
</dbReference>